<reference evidence="4 5" key="1">
    <citation type="submission" date="2018-07" db="EMBL/GenBank/DDBJ databases">
        <title>Genomic Encyclopedia of Type Strains, Phase IV (KMG-IV): sequencing the most valuable type-strain genomes for metagenomic binning, comparative biology and taxonomic classification.</title>
        <authorList>
            <person name="Goeker M."/>
        </authorList>
    </citation>
    <scope>NUCLEOTIDE SEQUENCE [LARGE SCALE GENOMIC DNA]</scope>
    <source>
        <strain evidence="4 5">DSM 25528</strain>
    </source>
</reference>
<keyword evidence="2" id="KW-0560">Oxidoreductase</keyword>
<dbReference type="SMART" id="SM00829">
    <property type="entry name" value="PKS_ER"/>
    <property type="match status" value="1"/>
</dbReference>
<dbReference type="SUPFAM" id="SSF51735">
    <property type="entry name" value="NAD(P)-binding Rossmann-fold domains"/>
    <property type="match status" value="1"/>
</dbReference>
<evidence type="ECO:0000313" key="5">
    <source>
        <dbReference type="Proteomes" id="UP000252582"/>
    </source>
</evidence>
<dbReference type="GO" id="GO:0035925">
    <property type="term" value="F:mRNA 3'-UTR AU-rich region binding"/>
    <property type="evidence" value="ECO:0007669"/>
    <property type="project" value="TreeGrafter"/>
</dbReference>
<organism evidence="4 5">
    <name type="scientific">Ciceribacter lividus</name>
    <dbReference type="NCBI Taxonomy" id="1197950"/>
    <lineage>
        <taxon>Bacteria</taxon>
        <taxon>Pseudomonadati</taxon>
        <taxon>Pseudomonadota</taxon>
        <taxon>Alphaproteobacteria</taxon>
        <taxon>Hyphomicrobiales</taxon>
        <taxon>Rhizobiaceae</taxon>
        <taxon>Ciceribacter</taxon>
    </lineage>
</organism>
<protein>
    <submittedName>
        <fullName evidence="4">NADPH2:quinone reductase</fullName>
    </submittedName>
</protein>
<feature type="domain" description="Enoyl reductase (ER)" evidence="3">
    <location>
        <begin position="11"/>
        <end position="318"/>
    </location>
</feature>
<dbReference type="Pfam" id="PF08240">
    <property type="entry name" value="ADH_N"/>
    <property type="match status" value="1"/>
</dbReference>
<dbReference type="Gene3D" id="3.90.180.10">
    <property type="entry name" value="Medium-chain alcohol dehydrogenases, catalytic domain"/>
    <property type="match status" value="1"/>
</dbReference>
<dbReference type="InterPro" id="IPR011032">
    <property type="entry name" value="GroES-like_sf"/>
</dbReference>
<dbReference type="CDD" id="cd05286">
    <property type="entry name" value="QOR2"/>
    <property type="match status" value="1"/>
</dbReference>
<evidence type="ECO:0000259" key="3">
    <source>
        <dbReference type="SMART" id="SM00829"/>
    </source>
</evidence>
<keyword evidence="5" id="KW-1185">Reference proteome</keyword>
<dbReference type="RefSeq" id="WP_114361210.1">
    <property type="nucleotide sequence ID" value="NZ_QPIX01000001.1"/>
</dbReference>
<dbReference type="AlphaFoldDB" id="A0A6I7HS88"/>
<dbReference type="InterPro" id="IPR047618">
    <property type="entry name" value="QOR-like"/>
</dbReference>
<dbReference type="InterPro" id="IPR013154">
    <property type="entry name" value="ADH-like_N"/>
</dbReference>
<comment type="caution">
    <text evidence="4">The sequence shown here is derived from an EMBL/GenBank/DDBJ whole genome shotgun (WGS) entry which is preliminary data.</text>
</comment>
<dbReference type="PANTHER" id="PTHR48106">
    <property type="entry name" value="QUINONE OXIDOREDUCTASE PIG3-RELATED"/>
    <property type="match status" value="1"/>
</dbReference>
<dbReference type="PANTHER" id="PTHR48106:SF13">
    <property type="entry name" value="QUINONE OXIDOREDUCTASE-RELATED"/>
    <property type="match status" value="1"/>
</dbReference>
<dbReference type="Pfam" id="PF00107">
    <property type="entry name" value="ADH_zinc_N"/>
    <property type="match status" value="1"/>
</dbReference>
<dbReference type="SUPFAM" id="SSF50129">
    <property type="entry name" value="GroES-like"/>
    <property type="match status" value="1"/>
</dbReference>
<keyword evidence="1" id="KW-0521">NADP</keyword>
<evidence type="ECO:0000313" key="4">
    <source>
        <dbReference type="EMBL" id="RCW28088.1"/>
    </source>
</evidence>
<gene>
    <name evidence="4" type="ORF">DFR48_10197</name>
</gene>
<dbReference type="InterPro" id="IPR013149">
    <property type="entry name" value="ADH-like_C"/>
</dbReference>
<sequence>MNLVMEFAQPGTPDVLRNAERPVMPPAAGEVRIRQTMAGVNFVDIYHRSGLYPLPLPAVPGVEATGVVEAVAEDVTDLKVGDRVGYAGLPAGSYATVRTLPRGRVLRLGDDLPDEKVAGSLLRGLTAHMLLVTVGRVKAGDTVLIHAAAGGLGLILTRWAKRIGARTIGTVGSPEKAALARLHGLDHAIPYRETDFVDETLRLTGGRGVEFAIDGIGADTTARTLKVLRPFGTLANVGQVAGPVPAIEPAALNNRFFTRPSILALTQDREAYHAAAREWFALLRDGFEVPAGHTYALAEAATAHRDMEAGQTTGAVRLAIPG</sequence>
<dbReference type="InterPro" id="IPR020843">
    <property type="entry name" value="ER"/>
</dbReference>
<dbReference type="Gene3D" id="3.40.50.720">
    <property type="entry name" value="NAD(P)-binding Rossmann-like Domain"/>
    <property type="match status" value="1"/>
</dbReference>
<dbReference type="GO" id="GO:0005829">
    <property type="term" value="C:cytosol"/>
    <property type="evidence" value="ECO:0007669"/>
    <property type="project" value="TreeGrafter"/>
</dbReference>
<dbReference type="InterPro" id="IPR036291">
    <property type="entry name" value="NAD(P)-bd_dom_sf"/>
</dbReference>
<evidence type="ECO:0000256" key="1">
    <source>
        <dbReference type="ARBA" id="ARBA00022857"/>
    </source>
</evidence>
<accession>A0A6I7HS88</accession>
<dbReference type="Proteomes" id="UP000252582">
    <property type="component" value="Unassembled WGS sequence"/>
</dbReference>
<dbReference type="GO" id="GO:0003960">
    <property type="term" value="F:quinone reductase (NADPH) activity"/>
    <property type="evidence" value="ECO:0007669"/>
    <property type="project" value="InterPro"/>
</dbReference>
<dbReference type="EMBL" id="QPIX01000001">
    <property type="protein sequence ID" value="RCW28088.1"/>
    <property type="molecule type" value="Genomic_DNA"/>
</dbReference>
<dbReference type="GO" id="GO:0070402">
    <property type="term" value="F:NADPH binding"/>
    <property type="evidence" value="ECO:0007669"/>
    <property type="project" value="TreeGrafter"/>
</dbReference>
<evidence type="ECO:0000256" key="2">
    <source>
        <dbReference type="ARBA" id="ARBA00023002"/>
    </source>
</evidence>
<name>A0A6I7HS88_9HYPH</name>
<proteinExistence type="predicted"/>